<evidence type="ECO:0000313" key="1">
    <source>
        <dbReference type="EMBL" id="GHD20790.1"/>
    </source>
</evidence>
<keyword evidence="2" id="KW-1185">Reference proteome</keyword>
<evidence type="ECO:0000313" key="2">
    <source>
        <dbReference type="Proteomes" id="UP000630142"/>
    </source>
</evidence>
<dbReference type="Proteomes" id="UP000630142">
    <property type="component" value="Unassembled WGS sequence"/>
</dbReference>
<gene>
    <name evidence="1" type="ORF">GCM10016234_33490</name>
</gene>
<protein>
    <submittedName>
        <fullName evidence="1">Uncharacterized protein</fullName>
    </submittedName>
</protein>
<organism evidence="1 2">
    <name type="scientific">Tianweitania populi</name>
    <dbReference type="NCBI Taxonomy" id="1607949"/>
    <lineage>
        <taxon>Bacteria</taxon>
        <taxon>Pseudomonadati</taxon>
        <taxon>Pseudomonadota</taxon>
        <taxon>Alphaproteobacteria</taxon>
        <taxon>Hyphomicrobiales</taxon>
        <taxon>Phyllobacteriaceae</taxon>
        <taxon>Tianweitania</taxon>
    </lineage>
</organism>
<comment type="caution">
    <text evidence="1">The sequence shown here is derived from an EMBL/GenBank/DDBJ whole genome shotgun (WGS) entry which is preliminary data.</text>
</comment>
<dbReference type="EMBL" id="BMZQ01000003">
    <property type="protein sequence ID" value="GHD20790.1"/>
    <property type="molecule type" value="Genomic_DNA"/>
</dbReference>
<name>A0A8J3DS04_9HYPH</name>
<dbReference type="AlphaFoldDB" id="A0A8J3DS04"/>
<dbReference type="RefSeq" id="WP_189506228.1">
    <property type="nucleotide sequence ID" value="NZ_BMZQ01000003.1"/>
</dbReference>
<sequence length="616" mass="67877">MNAPAHNRLIDFLATYGPVAASDSLCDENVRIAEDEYGVTSISTQAPRLEDIGTELNIGAGRNVILTGTAGDGKTFHIRRFLEVHHPAALVGWPGAEGVLHIQLPDGRELRVIRDLSEISDSEKEAELASFASALLGETDERLYLVAANDGQLLKYFRDAARTGGTVADRYRLLHERITEMLRAESETANGVALRLMNLSRTWSSATVDSIFDAVLEHPDWDGACSGCLGASGETPCPIQLNRSLLMSSDGVPSSFRARLRNSLRLAAANDQHVPIRQLLTLVVNIILGDAKNADRPLLDCATAKKRALARDYGSTNPYNNAMGRNLRDDRRRANRVFGIFEVLGVGFETNNIIDAMLVQREPKSLYGTLFDQEPTYGSNVFDQLRREYLGGGGGDVAIRNFRRGLEAQRRRAFFLLPEHPYVEGATPWRLTIFHHGGEYLRLLDALEAGAARDVTDPFTRQLVRGLNRALTGMMAADDNHLWLSGTIGKTDDPSGRVATVEAVDRTSTTNLSVKLLRDPVTRRPSLGVAVPKLWVQAKMPQLDLRPLLFEYLMRVANGSLPASFSRQCHQEIRHYALVATAAIRAMHADDESNPEVVHMLSLGTQGEVQASRIEI</sequence>
<reference evidence="1" key="2">
    <citation type="submission" date="2020-09" db="EMBL/GenBank/DDBJ databases">
        <authorList>
            <person name="Sun Q."/>
            <person name="Kim S."/>
        </authorList>
    </citation>
    <scope>NUCLEOTIDE SEQUENCE</scope>
    <source>
        <strain evidence="1">KCTC 42249</strain>
    </source>
</reference>
<accession>A0A8J3DS04</accession>
<proteinExistence type="predicted"/>
<reference evidence="1" key="1">
    <citation type="journal article" date="2014" name="Int. J. Syst. Evol. Microbiol.">
        <title>Complete genome sequence of Corynebacterium casei LMG S-19264T (=DSM 44701T), isolated from a smear-ripened cheese.</title>
        <authorList>
            <consortium name="US DOE Joint Genome Institute (JGI-PGF)"/>
            <person name="Walter F."/>
            <person name="Albersmeier A."/>
            <person name="Kalinowski J."/>
            <person name="Ruckert C."/>
        </authorList>
    </citation>
    <scope>NUCLEOTIDE SEQUENCE</scope>
    <source>
        <strain evidence="1">KCTC 42249</strain>
    </source>
</reference>